<dbReference type="AlphaFoldDB" id="A0A7Y6ICL8"/>
<accession>A0A7Y6ICL8</accession>
<reference evidence="1 2" key="1">
    <citation type="submission" date="2020-06" db="EMBL/GenBank/DDBJ databases">
        <title>Nonomuraea sp. SMC257, a novel actinomycete isolated from soil.</title>
        <authorList>
            <person name="Chanama M."/>
        </authorList>
    </citation>
    <scope>NUCLEOTIDE SEQUENCE [LARGE SCALE GENOMIC DNA]</scope>
    <source>
        <strain evidence="1 2">SMC257</strain>
    </source>
</reference>
<evidence type="ECO:0000313" key="1">
    <source>
        <dbReference type="EMBL" id="NUW35666.1"/>
    </source>
</evidence>
<dbReference type="Proteomes" id="UP000586042">
    <property type="component" value="Unassembled WGS sequence"/>
</dbReference>
<comment type="caution">
    <text evidence="1">The sequence shown here is derived from an EMBL/GenBank/DDBJ whole genome shotgun (WGS) entry which is preliminary data.</text>
</comment>
<organism evidence="1 2">
    <name type="scientific">Nonomuraea montanisoli</name>
    <dbReference type="NCBI Taxonomy" id="2741721"/>
    <lineage>
        <taxon>Bacteria</taxon>
        <taxon>Bacillati</taxon>
        <taxon>Actinomycetota</taxon>
        <taxon>Actinomycetes</taxon>
        <taxon>Streptosporangiales</taxon>
        <taxon>Streptosporangiaceae</taxon>
        <taxon>Nonomuraea</taxon>
    </lineage>
</organism>
<keyword evidence="2" id="KW-1185">Reference proteome</keyword>
<name>A0A7Y6ICL8_9ACTN</name>
<sequence>MTKHGLLVDAMTDIHEVASVEVRDRLQGRMCAWRATYITYSGRGRPPRALGGRPAQPPGHFQARLAQGHVRIGVAGLQLALQGVQLVCPVFRDSR</sequence>
<dbReference type="RefSeq" id="WP_175593113.1">
    <property type="nucleotide sequence ID" value="NZ_JABWGN010000012.1"/>
</dbReference>
<proteinExistence type="predicted"/>
<evidence type="ECO:0000313" key="2">
    <source>
        <dbReference type="Proteomes" id="UP000586042"/>
    </source>
</evidence>
<protein>
    <submittedName>
        <fullName evidence="1">Uncharacterized protein</fullName>
    </submittedName>
</protein>
<dbReference type="EMBL" id="JABWGN010000012">
    <property type="protein sequence ID" value="NUW35666.1"/>
    <property type="molecule type" value="Genomic_DNA"/>
</dbReference>
<gene>
    <name evidence="1" type="ORF">HTZ77_30190</name>
</gene>